<dbReference type="Proteomes" id="UP000652153">
    <property type="component" value="Unassembled WGS sequence"/>
</dbReference>
<keyword evidence="2" id="KW-1185">Reference proteome</keyword>
<dbReference type="EMBL" id="BMFU01000012">
    <property type="protein sequence ID" value="GGH68483.1"/>
    <property type="molecule type" value="Genomic_DNA"/>
</dbReference>
<name>A0ABQ1ZLU0_9BACL</name>
<reference evidence="2" key="1">
    <citation type="journal article" date="2019" name="Int. J. Syst. Evol. Microbiol.">
        <title>The Global Catalogue of Microorganisms (GCM) 10K type strain sequencing project: providing services to taxonomists for standard genome sequencing and annotation.</title>
        <authorList>
            <consortium name="The Broad Institute Genomics Platform"/>
            <consortium name="The Broad Institute Genome Sequencing Center for Infectious Disease"/>
            <person name="Wu L."/>
            <person name="Ma J."/>
        </authorList>
    </citation>
    <scope>NUCLEOTIDE SEQUENCE [LARGE SCALE GENOMIC DNA]</scope>
    <source>
        <strain evidence="2">CGMCC 1.12770</strain>
    </source>
</reference>
<sequence length="247" mass="27912">MNQSKGKAKTTKTQQVPMKNHSPVSFVTELPHVRGQVRTSALASTPRSKSMSVVKDAPSSIQTCVDRAFRIPIFLSTTNTVNDVQGLFLNRLVLEIEDALLFPRTLPVSEQYPENILTNIRRLVFSSYGLLAINFRRFYVEILRSNVGDPPTTTPFWEGSTFSQIEPAMAFQFGIPILLVRETGTDVSNGIWAGGITPLNIFVDWDSDNQSVDEFFNSVQWREVFANWTAEVRGNYLLRTEPMFNNQ</sequence>
<evidence type="ECO:0000313" key="1">
    <source>
        <dbReference type="EMBL" id="GGH68483.1"/>
    </source>
</evidence>
<accession>A0ABQ1ZLU0</accession>
<proteinExistence type="predicted"/>
<gene>
    <name evidence="1" type="ORF">GCM10008014_51000</name>
</gene>
<comment type="caution">
    <text evidence="1">The sequence shown here is derived from an EMBL/GenBank/DDBJ whole genome shotgun (WGS) entry which is preliminary data.</text>
</comment>
<evidence type="ECO:0000313" key="2">
    <source>
        <dbReference type="Proteomes" id="UP000652153"/>
    </source>
</evidence>
<protein>
    <submittedName>
        <fullName evidence="1">Uncharacterized protein</fullName>
    </submittedName>
</protein>
<organism evidence="1 2">
    <name type="scientific">Paenibacillus silvae</name>
    <dbReference type="NCBI Taxonomy" id="1325358"/>
    <lineage>
        <taxon>Bacteria</taxon>
        <taxon>Bacillati</taxon>
        <taxon>Bacillota</taxon>
        <taxon>Bacilli</taxon>
        <taxon>Bacillales</taxon>
        <taxon>Paenibacillaceae</taxon>
        <taxon>Paenibacillus</taxon>
    </lineage>
</organism>